<evidence type="ECO:0000313" key="1">
    <source>
        <dbReference type="EMBL" id="KAJ8912646.1"/>
    </source>
</evidence>
<dbReference type="PANTHER" id="PTHR19303:SF74">
    <property type="entry name" value="POGO TRANSPOSABLE ELEMENT WITH KRAB DOMAIN"/>
    <property type="match status" value="1"/>
</dbReference>
<accession>A0AAV8VEA0</accession>
<comment type="caution">
    <text evidence="1">The sequence shown here is derived from an EMBL/GenBank/DDBJ whole genome shotgun (WGS) entry which is preliminary data.</text>
</comment>
<protein>
    <recommendedName>
        <fullName evidence="3">HTH CENPB-type domain-containing protein</fullName>
    </recommendedName>
</protein>
<keyword evidence="2" id="KW-1185">Reference proteome</keyword>
<dbReference type="PANTHER" id="PTHR19303">
    <property type="entry name" value="TRANSPOSON"/>
    <property type="match status" value="1"/>
</dbReference>
<evidence type="ECO:0000313" key="2">
    <source>
        <dbReference type="Proteomes" id="UP001159042"/>
    </source>
</evidence>
<dbReference type="GO" id="GO:0005634">
    <property type="term" value="C:nucleus"/>
    <property type="evidence" value="ECO:0007669"/>
    <property type="project" value="TreeGrafter"/>
</dbReference>
<sequence length="133" mass="14970">MHYGLHRNQLRILLLLTISGSPNLGRRRAGKHWFRYFMRRHSDLNLRKPEATSLAKSTSFNSVMERYKFDVSSIYNMDETANSTVHNPGKVIAVKGEKQVGGATSGERGQNVTMIACINALGNSVPPMLYFLE</sequence>
<evidence type="ECO:0008006" key="3">
    <source>
        <dbReference type="Google" id="ProtNLM"/>
    </source>
</evidence>
<reference evidence="1 2" key="1">
    <citation type="journal article" date="2023" name="Insect Mol. Biol.">
        <title>Genome sequencing provides insights into the evolution of gene families encoding plant cell wall-degrading enzymes in longhorned beetles.</title>
        <authorList>
            <person name="Shin N.R."/>
            <person name="Okamura Y."/>
            <person name="Kirsch R."/>
            <person name="Pauchet Y."/>
        </authorList>
    </citation>
    <scope>NUCLEOTIDE SEQUENCE [LARGE SCALE GENOMIC DNA]</scope>
    <source>
        <strain evidence="1">EAD_L_NR</strain>
    </source>
</reference>
<proteinExistence type="predicted"/>
<name>A0AAV8VEA0_9CUCU</name>
<dbReference type="Proteomes" id="UP001159042">
    <property type="component" value="Unassembled WGS sequence"/>
</dbReference>
<dbReference type="EMBL" id="JANEYG010000118">
    <property type="protein sequence ID" value="KAJ8912646.1"/>
    <property type="molecule type" value="Genomic_DNA"/>
</dbReference>
<dbReference type="AlphaFoldDB" id="A0AAV8VEA0"/>
<dbReference type="InterPro" id="IPR050863">
    <property type="entry name" value="CenT-Element_Derived"/>
</dbReference>
<dbReference type="GO" id="GO:0003677">
    <property type="term" value="F:DNA binding"/>
    <property type="evidence" value="ECO:0007669"/>
    <property type="project" value="TreeGrafter"/>
</dbReference>
<gene>
    <name evidence="1" type="ORF">NQ315_015158</name>
</gene>
<organism evidence="1 2">
    <name type="scientific">Exocentrus adspersus</name>
    <dbReference type="NCBI Taxonomy" id="1586481"/>
    <lineage>
        <taxon>Eukaryota</taxon>
        <taxon>Metazoa</taxon>
        <taxon>Ecdysozoa</taxon>
        <taxon>Arthropoda</taxon>
        <taxon>Hexapoda</taxon>
        <taxon>Insecta</taxon>
        <taxon>Pterygota</taxon>
        <taxon>Neoptera</taxon>
        <taxon>Endopterygota</taxon>
        <taxon>Coleoptera</taxon>
        <taxon>Polyphaga</taxon>
        <taxon>Cucujiformia</taxon>
        <taxon>Chrysomeloidea</taxon>
        <taxon>Cerambycidae</taxon>
        <taxon>Lamiinae</taxon>
        <taxon>Acanthocinini</taxon>
        <taxon>Exocentrus</taxon>
    </lineage>
</organism>